<keyword evidence="2" id="KW-1185">Reference proteome</keyword>
<proteinExistence type="predicted"/>
<accession>A0ACB7UAJ9</accession>
<protein>
    <submittedName>
        <fullName evidence="1">NAC domain-containing protein</fullName>
    </submittedName>
</protein>
<reference evidence="2" key="1">
    <citation type="journal article" date="2022" name="Nat. Commun.">
        <title>Chromosome evolution and the genetic basis of agronomically important traits in greater yam.</title>
        <authorList>
            <person name="Bredeson J.V."/>
            <person name="Lyons J.B."/>
            <person name="Oniyinde I.O."/>
            <person name="Okereke N.R."/>
            <person name="Kolade O."/>
            <person name="Nnabue I."/>
            <person name="Nwadili C.O."/>
            <person name="Hribova E."/>
            <person name="Parker M."/>
            <person name="Nwogha J."/>
            <person name="Shu S."/>
            <person name="Carlson J."/>
            <person name="Kariba R."/>
            <person name="Muthemba S."/>
            <person name="Knop K."/>
            <person name="Barton G.J."/>
            <person name="Sherwood A.V."/>
            <person name="Lopez-Montes A."/>
            <person name="Asiedu R."/>
            <person name="Jamnadass R."/>
            <person name="Muchugi A."/>
            <person name="Goodstein D."/>
            <person name="Egesi C.N."/>
            <person name="Featherston J."/>
            <person name="Asfaw A."/>
            <person name="Simpson G.G."/>
            <person name="Dolezel J."/>
            <person name="Hendre P.S."/>
            <person name="Van Deynze A."/>
            <person name="Kumar P.L."/>
            <person name="Obidiegwu J.E."/>
            <person name="Bhattacharjee R."/>
            <person name="Rokhsar D.S."/>
        </authorList>
    </citation>
    <scope>NUCLEOTIDE SEQUENCE [LARGE SCALE GENOMIC DNA]</scope>
    <source>
        <strain evidence="2">cv. TDa95/00328</strain>
    </source>
</reference>
<name>A0ACB7UAJ9_DIOAL</name>
<evidence type="ECO:0000313" key="1">
    <source>
        <dbReference type="EMBL" id="KAH7657349.1"/>
    </source>
</evidence>
<comment type="caution">
    <text evidence="1">The sequence shown here is derived from an EMBL/GenBank/DDBJ whole genome shotgun (WGS) entry which is preliminary data.</text>
</comment>
<sequence length="93" mass="11034">MRTDVPIQVDPNQLIIYPGYTFCPTDEDVLYYLKQKTYGIPLPIDFILDQNVYEVPPWQLRSMLLLLLLFIINKYDNLGEIDSFLSRFSVSRW</sequence>
<evidence type="ECO:0000313" key="2">
    <source>
        <dbReference type="Proteomes" id="UP000827976"/>
    </source>
</evidence>
<dbReference type="Proteomes" id="UP000827976">
    <property type="component" value="Chromosome 17"/>
</dbReference>
<gene>
    <name evidence="1" type="ORF">IHE45_17G015900</name>
</gene>
<organism evidence="1 2">
    <name type="scientific">Dioscorea alata</name>
    <name type="common">Purple yam</name>
    <dbReference type="NCBI Taxonomy" id="55571"/>
    <lineage>
        <taxon>Eukaryota</taxon>
        <taxon>Viridiplantae</taxon>
        <taxon>Streptophyta</taxon>
        <taxon>Embryophyta</taxon>
        <taxon>Tracheophyta</taxon>
        <taxon>Spermatophyta</taxon>
        <taxon>Magnoliopsida</taxon>
        <taxon>Liliopsida</taxon>
        <taxon>Dioscoreales</taxon>
        <taxon>Dioscoreaceae</taxon>
        <taxon>Dioscorea</taxon>
    </lineage>
</organism>
<dbReference type="EMBL" id="CM037027">
    <property type="protein sequence ID" value="KAH7657349.1"/>
    <property type="molecule type" value="Genomic_DNA"/>
</dbReference>